<dbReference type="RefSeq" id="WP_183401463.1">
    <property type="nucleotide sequence ID" value="NZ_JACIDS010000008.1"/>
</dbReference>
<organism evidence="1 2">
    <name type="scientific">Kaistia hirudinis</name>
    <dbReference type="NCBI Taxonomy" id="1293440"/>
    <lineage>
        <taxon>Bacteria</taxon>
        <taxon>Pseudomonadati</taxon>
        <taxon>Pseudomonadota</taxon>
        <taxon>Alphaproteobacteria</taxon>
        <taxon>Hyphomicrobiales</taxon>
        <taxon>Kaistiaceae</taxon>
        <taxon>Kaistia</taxon>
    </lineage>
</organism>
<dbReference type="InterPro" id="IPR018988">
    <property type="entry name" value="DUF2000"/>
</dbReference>
<dbReference type="Gene3D" id="3.40.1490.10">
    <property type="entry name" value="Bit1"/>
    <property type="match status" value="1"/>
</dbReference>
<name>A0A840AU82_9HYPH</name>
<reference evidence="1 2" key="1">
    <citation type="submission" date="2020-08" db="EMBL/GenBank/DDBJ databases">
        <title>Genomic Encyclopedia of Type Strains, Phase IV (KMG-IV): sequencing the most valuable type-strain genomes for metagenomic binning, comparative biology and taxonomic classification.</title>
        <authorList>
            <person name="Goeker M."/>
        </authorList>
    </citation>
    <scope>NUCLEOTIDE SEQUENCE [LARGE SCALE GENOMIC DNA]</scope>
    <source>
        <strain evidence="1 2">DSM 25966</strain>
    </source>
</reference>
<accession>A0A840AU82</accession>
<protein>
    <recommendedName>
        <fullName evidence="3">DUF2000 domain-containing protein</fullName>
    </recommendedName>
</protein>
<dbReference type="Pfam" id="PF09391">
    <property type="entry name" value="DUF2000"/>
    <property type="match status" value="1"/>
</dbReference>
<evidence type="ECO:0008006" key="3">
    <source>
        <dbReference type="Google" id="ProtNLM"/>
    </source>
</evidence>
<dbReference type="InterPro" id="IPR023476">
    <property type="entry name" value="Pep_tRNA_hydro_II_dom_sf"/>
</dbReference>
<gene>
    <name evidence="1" type="ORF">GGR25_004887</name>
</gene>
<dbReference type="Proteomes" id="UP000553963">
    <property type="component" value="Unassembled WGS sequence"/>
</dbReference>
<proteinExistence type="predicted"/>
<comment type="caution">
    <text evidence="1">The sequence shown here is derived from an EMBL/GenBank/DDBJ whole genome shotgun (WGS) entry which is preliminary data.</text>
</comment>
<keyword evidence="2" id="KW-1185">Reference proteome</keyword>
<sequence length="136" mass="14849">MIYATKTAIVLATDLPTWQKVNVAAFLAGGLVQAFPEMAGEPYADAEGRAYTALIREPVFVFGAEPDTMRRTYERAVSRDLRFAIFTRPLFETTHDADNRAEVAATPAAALDLVGLGLHGERKIVDKVINGLKRLG</sequence>
<dbReference type="SUPFAM" id="SSF102462">
    <property type="entry name" value="Peptidyl-tRNA hydrolase II"/>
    <property type="match status" value="1"/>
</dbReference>
<dbReference type="AlphaFoldDB" id="A0A840AU82"/>
<evidence type="ECO:0000313" key="2">
    <source>
        <dbReference type="Proteomes" id="UP000553963"/>
    </source>
</evidence>
<dbReference type="EMBL" id="JACIDS010000008">
    <property type="protein sequence ID" value="MBB3933809.1"/>
    <property type="molecule type" value="Genomic_DNA"/>
</dbReference>
<evidence type="ECO:0000313" key="1">
    <source>
        <dbReference type="EMBL" id="MBB3933809.1"/>
    </source>
</evidence>